<evidence type="ECO:0000256" key="2">
    <source>
        <dbReference type="ARBA" id="ARBA00022553"/>
    </source>
</evidence>
<comment type="cofactor">
    <cofactor evidence="8">
        <name>Mg(2+)</name>
        <dbReference type="ChEBI" id="CHEBI:18420"/>
    </cofactor>
    <text evidence="8">Binds 1 Mg(2+) ion.</text>
</comment>
<sequence>MFDYNFLFCLTITLYSSVIFDLIYFNLIMQLKKIHLLLLSFIISVQAFGQQPKYIFYLIGDGMGLNQVNLAEIHQAELNGKNGVVPLSFTQFPYVGFASTYSLSHAVTDSGAGGTALAVGKKTKNGVIGMDSTGTIPYKSIAYAAKQKGLKVGITTSVSIDHATPASFYANQADRDMYYEIGKDIIKSNFDFFGGSGFLKPNTSFDKKNMPELLPQLEQAGYKIVKGKAAFDKEKNKTQKIVLMNVDGTDPSSLKFAIDQNQADFKLADIAQAAITSLSKDNKAGFFLMVEGGKIDWSAHANDAATTIKEVLDFNETVKLAYDFYKKYPNETLIVVTADHETGGLGIGNGSSTLNTKVLGHQKVSQGTLSAKIGDLRKANPNASWDEVKKLLSENLGLWSAVKVSEKAEQSIYEAYKKSFVDHHNETEKSLYASDDKIATLSIELLNKLGSIAWSSKNHSAAYVPVYAIGQGAESFHQKLDNTDIPKKIAEVAGFDF</sequence>
<feature type="active site" description="Phosphoserine intermediate" evidence="7">
    <location>
        <position position="110"/>
    </location>
</feature>
<dbReference type="InterPro" id="IPR001952">
    <property type="entry name" value="Alkaline_phosphatase"/>
</dbReference>
<evidence type="ECO:0000313" key="11">
    <source>
        <dbReference type="EMBL" id="SKB77303.1"/>
    </source>
</evidence>
<keyword evidence="10" id="KW-1133">Transmembrane helix</keyword>
<dbReference type="STRING" id="1513896.SAMN05660841_02287"/>
<dbReference type="PRINTS" id="PR00113">
    <property type="entry name" value="ALKPHPHTASE"/>
</dbReference>
<reference evidence="12" key="1">
    <citation type="submission" date="2017-02" db="EMBL/GenBank/DDBJ databases">
        <authorList>
            <person name="Varghese N."/>
            <person name="Submissions S."/>
        </authorList>
    </citation>
    <scope>NUCLEOTIDE SEQUENCE [LARGE SCALE GENOMIC DNA]</scope>
    <source>
        <strain evidence="12">DSM 24091</strain>
    </source>
</reference>
<keyword evidence="10" id="KW-0472">Membrane</keyword>
<keyword evidence="4" id="KW-0378">Hydrolase</keyword>
<dbReference type="Proteomes" id="UP000190150">
    <property type="component" value="Unassembled WGS sequence"/>
</dbReference>
<evidence type="ECO:0000256" key="6">
    <source>
        <dbReference type="ARBA" id="ARBA00022842"/>
    </source>
</evidence>
<dbReference type="PANTHER" id="PTHR11596">
    <property type="entry name" value="ALKALINE PHOSPHATASE"/>
    <property type="match status" value="1"/>
</dbReference>
<keyword evidence="10" id="KW-0812">Transmembrane</keyword>
<evidence type="ECO:0000256" key="7">
    <source>
        <dbReference type="PIRSR" id="PIRSR601952-1"/>
    </source>
</evidence>
<dbReference type="PANTHER" id="PTHR11596:SF5">
    <property type="entry name" value="ALKALINE PHOSPHATASE"/>
    <property type="match status" value="1"/>
</dbReference>
<evidence type="ECO:0000256" key="9">
    <source>
        <dbReference type="RuleBase" id="RU003946"/>
    </source>
</evidence>
<feature type="binding site" evidence="8">
    <location>
        <position position="340"/>
    </location>
    <ligand>
        <name>Zn(2+)</name>
        <dbReference type="ChEBI" id="CHEBI:29105"/>
        <label>2</label>
    </ligand>
</feature>
<organism evidence="11 12">
    <name type="scientific">Sphingobacterium nematocida</name>
    <dbReference type="NCBI Taxonomy" id="1513896"/>
    <lineage>
        <taxon>Bacteria</taxon>
        <taxon>Pseudomonadati</taxon>
        <taxon>Bacteroidota</taxon>
        <taxon>Sphingobacteriia</taxon>
        <taxon>Sphingobacteriales</taxon>
        <taxon>Sphingobacteriaceae</taxon>
        <taxon>Sphingobacterium</taxon>
    </lineage>
</organism>
<gene>
    <name evidence="11" type="ORF">SAMN05660841_02287</name>
</gene>
<dbReference type="AlphaFoldDB" id="A0A1T5E0S0"/>
<protein>
    <submittedName>
        <fullName evidence="11">Alkaline phosphatase</fullName>
    </submittedName>
</protein>
<proteinExistence type="inferred from homology"/>
<dbReference type="PROSITE" id="PS00123">
    <property type="entry name" value="ALKALINE_PHOSPHATASE"/>
    <property type="match status" value="1"/>
</dbReference>
<feature type="binding site" evidence="8">
    <location>
        <position position="61"/>
    </location>
    <ligand>
        <name>Zn(2+)</name>
        <dbReference type="ChEBI" id="CHEBI:29105"/>
        <label>2</label>
    </ligand>
</feature>
<dbReference type="Pfam" id="PF00245">
    <property type="entry name" value="Alk_phosphatase"/>
    <property type="match status" value="1"/>
</dbReference>
<dbReference type="Gene3D" id="1.10.60.40">
    <property type="match status" value="1"/>
</dbReference>
<feature type="transmembrane region" description="Helical" evidence="10">
    <location>
        <begin position="6"/>
        <end position="27"/>
    </location>
</feature>
<feature type="binding site" evidence="8">
    <location>
        <position position="162"/>
    </location>
    <ligand>
        <name>Mg(2+)</name>
        <dbReference type="ChEBI" id="CHEBI:18420"/>
    </ligand>
</feature>
<dbReference type="CDD" id="cd16012">
    <property type="entry name" value="ALP"/>
    <property type="match status" value="1"/>
</dbReference>
<evidence type="ECO:0000313" key="12">
    <source>
        <dbReference type="Proteomes" id="UP000190150"/>
    </source>
</evidence>
<dbReference type="SUPFAM" id="SSF53649">
    <property type="entry name" value="Alkaline phosphatase-like"/>
    <property type="match status" value="1"/>
</dbReference>
<dbReference type="Gene3D" id="3.40.720.10">
    <property type="entry name" value="Alkaline Phosphatase, subunit A"/>
    <property type="match status" value="1"/>
</dbReference>
<dbReference type="SMART" id="SM00098">
    <property type="entry name" value="alkPPc"/>
    <property type="match status" value="1"/>
</dbReference>
<dbReference type="InterPro" id="IPR018299">
    <property type="entry name" value="Alkaline_phosphatase_AS"/>
</dbReference>
<evidence type="ECO:0000256" key="4">
    <source>
        <dbReference type="ARBA" id="ARBA00022801"/>
    </source>
</evidence>
<accession>A0A1T5E0S0</accession>
<evidence type="ECO:0000256" key="5">
    <source>
        <dbReference type="ARBA" id="ARBA00022833"/>
    </source>
</evidence>
<name>A0A1T5E0S0_9SPHI</name>
<dbReference type="GO" id="GO:0004035">
    <property type="term" value="F:alkaline phosphatase activity"/>
    <property type="evidence" value="ECO:0007669"/>
    <property type="project" value="TreeGrafter"/>
</dbReference>
<feature type="binding site" evidence="8">
    <location>
        <position position="459"/>
    </location>
    <ligand>
        <name>Zn(2+)</name>
        <dbReference type="ChEBI" id="CHEBI:29105"/>
        <label>2</label>
    </ligand>
</feature>
<feature type="binding site" evidence="8">
    <location>
        <position position="339"/>
    </location>
    <ligand>
        <name>Zn(2+)</name>
        <dbReference type="ChEBI" id="CHEBI:29105"/>
        <label>2</label>
    </ligand>
</feature>
<evidence type="ECO:0000256" key="8">
    <source>
        <dbReference type="PIRSR" id="PIRSR601952-2"/>
    </source>
</evidence>
<comment type="cofactor">
    <cofactor evidence="8">
        <name>Zn(2+)</name>
        <dbReference type="ChEBI" id="CHEBI:29105"/>
    </cofactor>
    <text evidence="8">Binds 2 Zn(2+) ions.</text>
</comment>
<evidence type="ECO:0000256" key="1">
    <source>
        <dbReference type="ARBA" id="ARBA00005984"/>
    </source>
</evidence>
<keyword evidence="6 8" id="KW-0460">Magnesium</keyword>
<feature type="binding site" evidence="8">
    <location>
        <position position="291"/>
    </location>
    <ligand>
        <name>Mg(2+)</name>
        <dbReference type="ChEBI" id="CHEBI:18420"/>
    </ligand>
</feature>
<feature type="binding site" evidence="8">
    <location>
        <position position="300"/>
    </location>
    <ligand>
        <name>Zn(2+)</name>
        <dbReference type="ChEBI" id="CHEBI:29105"/>
        <label>2</label>
    </ligand>
</feature>
<dbReference type="InterPro" id="IPR017850">
    <property type="entry name" value="Alkaline_phosphatase_core_sf"/>
</dbReference>
<dbReference type="EMBL" id="FUZF01000009">
    <property type="protein sequence ID" value="SKB77303.1"/>
    <property type="molecule type" value="Genomic_DNA"/>
</dbReference>
<feature type="binding site" evidence="8">
    <location>
        <position position="296"/>
    </location>
    <ligand>
        <name>Zn(2+)</name>
        <dbReference type="ChEBI" id="CHEBI:29105"/>
        <label>2</label>
    </ligand>
</feature>
<evidence type="ECO:0000256" key="10">
    <source>
        <dbReference type="SAM" id="Phobius"/>
    </source>
</evidence>
<feature type="binding site" evidence="8">
    <location>
        <position position="61"/>
    </location>
    <ligand>
        <name>Mg(2+)</name>
        <dbReference type="ChEBI" id="CHEBI:18420"/>
    </ligand>
</feature>
<evidence type="ECO:0000256" key="3">
    <source>
        <dbReference type="ARBA" id="ARBA00022723"/>
    </source>
</evidence>
<keyword evidence="2" id="KW-0597">Phosphoprotein</keyword>
<comment type="similarity">
    <text evidence="1 9">Belongs to the alkaline phosphatase family.</text>
</comment>
<keyword evidence="3 8" id="KW-0479">Metal-binding</keyword>
<keyword evidence="12" id="KW-1185">Reference proteome</keyword>
<keyword evidence="5 8" id="KW-0862">Zinc</keyword>
<feature type="binding site" evidence="8">
    <location>
        <position position="164"/>
    </location>
    <ligand>
        <name>Mg(2+)</name>
        <dbReference type="ChEBI" id="CHEBI:18420"/>
    </ligand>
</feature>
<dbReference type="GO" id="GO:0046872">
    <property type="term" value="F:metal ion binding"/>
    <property type="evidence" value="ECO:0007669"/>
    <property type="project" value="UniProtKB-KW"/>
</dbReference>